<name>A0ABW5TEX8_9FLAO</name>
<dbReference type="Gene3D" id="2.60.40.10">
    <property type="entry name" value="Immunoglobulins"/>
    <property type="match status" value="1"/>
</dbReference>
<dbReference type="NCBIfam" id="TIGR04183">
    <property type="entry name" value="Por_Secre_tail"/>
    <property type="match status" value="1"/>
</dbReference>
<dbReference type="Gene3D" id="2.80.10.50">
    <property type="match status" value="1"/>
</dbReference>
<dbReference type="InterPro" id="IPR035992">
    <property type="entry name" value="Ricin_B-like_lectins"/>
</dbReference>
<feature type="domain" description="Endo-acting ulvan lyase beta-trefoil" evidence="4">
    <location>
        <begin position="597"/>
        <end position="728"/>
    </location>
</feature>
<reference evidence="6" key="1">
    <citation type="journal article" date="2019" name="Int. J. Syst. Evol. Microbiol.">
        <title>The Global Catalogue of Microorganisms (GCM) 10K type strain sequencing project: providing services to taxonomists for standard genome sequencing and annotation.</title>
        <authorList>
            <consortium name="The Broad Institute Genomics Platform"/>
            <consortium name="The Broad Institute Genome Sequencing Center for Infectious Disease"/>
            <person name="Wu L."/>
            <person name="Ma J."/>
        </authorList>
    </citation>
    <scope>NUCLEOTIDE SEQUENCE [LARGE SCALE GENOMIC DNA]</scope>
    <source>
        <strain evidence="6">KCTC 42398</strain>
    </source>
</reference>
<dbReference type="RefSeq" id="WP_380293654.1">
    <property type="nucleotide sequence ID" value="NZ_JBHULY010000039.1"/>
</dbReference>
<dbReference type="EMBL" id="JBHULY010000039">
    <property type="protein sequence ID" value="MFD2727618.1"/>
    <property type="molecule type" value="Genomic_DNA"/>
</dbReference>
<evidence type="ECO:0000313" key="5">
    <source>
        <dbReference type="EMBL" id="MFD2727618.1"/>
    </source>
</evidence>
<evidence type="ECO:0000256" key="1">
    <source>
        <dbReference type="ARBA" id="ARBA00022729"/>
    </source>
</evidence>
<dbReference type="Pfam" id="PF15892">
    <property type="entry name" value="BNR_4"/>
    <property type="match status" value="1"/>
</dbReference>
<organism evidence="5 6">
    <name type="scientific">Hyunsoonleella rubra</name>
    <dbReference type="NCBI Taxonomy" id="1737062"/>
    <lineage>
        <taxon>Bacteria</taxon>
        <taxon>Pseudomonadati</taxon>
        <taxon>Bacteroidota</taxon>
        <taxon>Flavobacteriia</taxon>
        <taxon>Flavobacteriales</taxon>
        <taxon>Flavobacteriaceae</taxon>
    </lineage>
</organism>
<dbReference type="InterPro" id="IPR057036">
    <property type="entry name" value="Beta-tre_PLH30"/>
</dbReference>
<dbReference type="Pfam" id="PF24208">
    <property type="entry name" value="Beta-tre_PLH30"/>
    <property type="match status" value="1"/>
</dbReference>
<sequence length="824" mass="92161">MKRIALKHFVFSILLFAVVFSQAQVTLESEIKITDLAMYFDGNKVSLNTTTNNPNGYDYVYGRSLTPHGDCIKVYDKFVFLTWYRGGKNDRHVMLTRYNTETETMKTIEFPHQHTGYNGRWWIGETHNTIAVGICPKDETIHMVYDMHRNGNVPAFSNDYLRYSYTTANAATVPDEQFTIDLFVQSPNNNYKHLAFPGINDVNTTKLLTYPAFFTNDQGDLFMKNRFGYSKNGKFLFAKYDGTDWEGYTDFNRMQASSHGSPYNWGLYGDIKYINGKIRIGFQQRAGLNNDKYIYQNGFYYAYSDDPSGLTQWKDHEGTGFTRPLAVSDLIKISEPGDLVTTTEKDKVYMVGGFDWTVTDNNDIHFIGRVKDNSTTSSTAGQTKQVHTYKPAGASNFITTTDFSGAETLYASGDYVYIIGLNSSGRPFVERALGGTNSFTRVYEATSGKRFRKGQVYIKNGRLYYYLLENNSSDSDDTQPTYLQIIDLGIDNGPKSFAVTLITPSDNDSFEEGDIVQLYATATADEGEITKVEFYANNALIGEDNTSPYSLDWTPSTTGIYAIKAKAYKTGGDSIISSEVTIEVTEVDESDLTGDVYRLRNVATGKFLGDEGGSANPVSMNDTGEDTNKHWNFVKTNVGGTDYFNIDSETNGILRATGAGFAPGAYLVVSTGKVAPAGDTDKIWTVHYNETDDTFRFESKDNGRFLYHDASGSVTNISAPETDIRSVWEAISTSESLSITDEALRSPSIKIYPNPARDKFTVAFQNISTIRRVEIYSILGKLVYQNSISKSKQEIESSDFTAGVYIVKAFSDSNKEFHTKLVIK</sequence>
<keyword evidence="6" id="KW-1185">Reference proteome</keyword>
<dbReference type="CDD" id="cd00161">
    <property type="entry name" value="beta-trefoil_Ricin-like"/>
    <property type="match status" value="1"/>
</dbReference>
<accession>A0ABW5TEX8</accession>
<comment type="caution">
    <text evidence="5">The sequence shown here is derived from an EMBL/GenBank/DDBJ whole genome shotgun (WGS) entry which is preliminary data.</text>
</comment>
<evidence type="ECO:0000256" key="2">
    <source>
        <dbReference type="SAM" id="SignalP"/>
    </source>
</evidence>
<gene>
    <name evidence="5" type="ORF">ACFSR8_15445</name>
</gene>
<proteinExistence type="predicted"/>
<dbReference type="InterPro" id="IPR013783">
    <property type="entry name" value="Ig-like_fold"/>
</dbReference>
<dbReference type="Pfam" id="PF18962">
    <property type="entry name" value="Por_Secre_tail"/>
    <property type="match status" value="1"/>
</dbReference>
<dbReference type="Pfam" id="PF17957">
    <property type="entry name" value="Big_7"/>
    <property type="match status" value="1"/>
</dbReference>
<evidence type="ECO:0000313" key="6">
    <source>
        <dbReference type="Proteomes" id="UP001597476"/>
    </source>
</evidence>
<evidence type="ECO:0000259" key="3">
    <source>
        <dbReference type="Pfam" id="PF18962"/>
    </source>
</evidence>
<feature type="chain" id="PRO_5045655313" evidence="2">
    <location>
        <begin position="24"/>
        <end position="824"/>
    </location>
</feature>
<dbReference type="SUPFAM" id="SSF50370">
    <property type="entry name" value="Ricin B-like lectins"/>
    <property type="match status" value="1"/>
</dbReference>
<protein>
    <submittedName>
        <fullName evidence="5">Ig-like domain-containing protein</fullName>
    </submittedName>
</protein>
<keyword evidence="1 2" id="KW-0732">Signal</keyword>
<evidence type="ECO:0000259" key="4">
    <source>
        <dbReference type="Pfam" id="PF24208"/>
    </source>
</evidence>
<dbReference type="Proteomes" id="UP001597476">
    <property type="component" value="Unassembled WGS sequence"/>
</dbReference>
<feature type="domain" description="Secretion system C-terminal sorting" evidence="3">
    <location>
        <begin position="751"/>
        <end position="823"/>
    </location>
</feature>
<dbReference type="InterPro" id="IPR026444">
    <property type="entry name" value="Secre_tail"/>
</dbReference>
<feature type="signal peptide" evidence="2">
    <location>
        <begin position="1"/>
        <end position="23"/>
    </location>
</feature>